<dbReference type="InterPro" id="IPR014782">
    <property type="entry name" value="Peptidase_M1_dom"/>
</dbReference>
<evidence type="ECO:0000256" key="5">
    <source>
        <dbReference type="ARBA" id="ARBA00022723"/>
    </source>
</evidence>
<dbReference type="GO" id="GO:0006508">
    <property type="term" value="P:proteolysis"/>
    <property type="evidence" value="ECO:0007669"/>
    <property type="project" value="UniProtKB-KW"/>
</dbReference>
<feature type="region of interest" description="Disordered" evidence="9">
    <location>
        <begin position="249"/>
        <end position="305"/>
    </location>
</feature>
<evidence type="ECO:0000256" key="9">
    <source>
        <dbReference type="SAM" id="MobiDB-lite"/>
    </source>
</evidence>
<dbReference type="InterPro" id="IPR027268">
    <property type="entry name" value="Peptidase_M4/M1_CTD_sf"/>
</dbReference>
<evidence type="ECO:0000313" key="13">
    <source>
        <dbReference type="EMBL" id="CED82191.1"/>
    </source>
</evidence>
<dbReference type="AlphaFoldDB" id="A0A0F7SL58"/>
<feature type="domain" description="ERAP1-like C-terminal" evidence="11">
    <location>
        <begin position="764"/>
        <end position="1079"/>
    </location>
</feature>
<accession>A0A0F7SL58</accession>
<feature type="domain" description="Aminopeptidase N-like N-terminal" evidence="12">
    <location>
        <begin position="51"/>
        <end position="234"/>
    </location>
</feature>
<comment type="similarity">
    <text evidence="2">Belongs to the peptidase M1 family.</text>
</comment>
<dbReference type="GO" id="GO:0070006">
    <property type="term" value="F:metalloaminopeptidase activity"/>
    <property type="evidence" value="ECO:0007669"/>
    <property type="project" value="TreeGrafter"/>
</dbReference>
<dbReference type="GO" id="GO:0008270">
    <property type="term" value="F:zinc ion binding"/>
    <property type="evidence" value="ECO:0007669"/>
    <property type="project" value="InterPro"/>
</dbReference>
<dbReference type="SUPFAM" id="SSF55486">
    <property type="entry name" value="Metalloproteases ('zincins'), catalytic domain"/>
    <property type="match status" value="1"/>
</dbReference>
<dbReference type="CDD" id="cd09601">
    <property type="entry name" value="M1_APN-Q_like"/>
    <property type="match status" value="1"/>
</dbReference>
<evidence type="ECO:0000256" key="7">
    <source>
        <dbReference type="ARBA" id="ARBA00022833"/>
    </source>
</evidence>
<dbReference type="Pfam" id="PF01433">
    <property type="entry name" value="Peptidase_M1"/>
    <property type="match status" value="1"/>
</dbReference>
<dbReference type="Gene3D" id="1.25.50.20">
    <property type="match status" value="1"/>
</dbReference>
<dbReference type="InterPro" id="IPR042097">
    <property type="entry name" value="Aminopeptidase_N-like_N_sf"/>
</dbReference>
<dbReference type="EMBL" id="LN483124">
    <property type="protein sequence ID" value="CED82191.1"/>
    <property type="molecule type" value="Genomic_DNA"/>
</dbReference>
<dbReference type="InterPro" id="IPR050344">
    <property type="entry name" value="Peptidase_M1_aminopeptidases"/>
</dbReference>
<dbReference type="SUPFAM" id="SSF63737">
    <property type="entry name" value="Leukotriene A4 hydrolase N-terminal domain"/>
    <property type="match status" value="1"/>
</dbReference>
<dbReference type="Gene3D" id="1.10.390.10">
    <property type="entry name" value="Neutral Protease Domain 2"/>
    <property type="match status" value="1"/>
</dbReference>
<proteinExistence type="inferred from homology"/>
<evidence type="ECO:0000256" key="2">
    <source>
        <dbReference type="ARBA" id="ARBA00010136"/>
    </source>
</evidence>
<dbReference type="PANTHER" id="PTHR11533:SF174">
    <property type="entry name" value="PUROMYCIN-SENSITIVE AMINOPEPTIDASE-RELATED"/>
    <property type="match status" value="1"/>
</dbReference>
<dbReference type="GO" id="GO:0005737">
    <property type="term" value="C:cytoplasm"/>
    <property type="evidence" value="ECO:0007669"/>
    <property type="project" value="TreeGrafter"/>
</dbReference>
<dbReference type="GO" id="GO:0042277">
    <property type="term" value="F:peptide binding"/>
    <property type="evidence" value="ECO:0007669"/>
    <property type="project" value="TreeGrafter"/>
</dbReference>
<sequence length="1101" mass="122337">MTRLIPTWASISRILNVHSNLVVTTVHVIKRSYSTMNPAITDAFRLPTNVKPLHYDIILKTSLRDRSFEGSSSILLKVQDASDKRLIFNAHSSLHIHSLHIESFAAKTEAVYNIPDSAVKRDDKNEQVVVDIAALQGFNWRNGDEIKLNLGWGAELGQSMIGYYISTYIDKDTKQEAIYTLTQFEATDARKAMPCWDEPEMKASFSVTMISQADTVNLSNMPVTIERPWVEGQSEGVFDRLESKTYGKLISGQSKTQGKTQGATEGQTKTDQTPLGKTEGDVGKTVGKTTSAKTEGDLGVGKTVGKTTMAKTEGDLGVGKTTGKTIMAKTEGDLRLGKTEGNLIGKTTTTSSVGKTEDSNLVGKTYGKTTAGKTEGDQGKTIGKTTAGKTEGDVAAKTTGKTIDKTHQKAANVGWKITKFEKSPLMSTYLLAFANGYFEYRKDSYISPLTGKTVPLRIYATSDIIHQVDYALEITKRATPLYEEIFDIPYALPKLDSLVATDFDAQAMENYGLILGRTSVLLLDKKSGLAAKKQVASVQSHEIAHQWFGNYVTMKWWSELWLNEAFATLCGEVIIPDRLYPEWNVRSVFITDHLFRAFDLDAQRSSHPIQVEFEDANKISQFFDAISYSKGASVLRMIAGIVGEDKFLRGVSVYLKTHAYSNATTQDLWKAIQEASGVDIPKIADAWIQKIGHPLVTATEKDGKLHMQQNRFLATGNVQPEEDETIWHIPLRLILIKDGKAEIKKDLVLSEREITIDLEGATVYKLNADTTGFYRVAYSSSHLDVLGKESSKQGSVFSPEDRVGLVADAYKLARAGYSSTTGMLDLISHFKNEEKKVVWSIVADALSDLSSVWWEQPEDVRNSIKDLTRTIFAPLIDRLRFEFIEDEDPDIKELRTLAFSQAGIAGYEPVIKFATEAFRKFASGDENAIAPDIQRAIFRLAIIHLGEEAYDIVKEVYKNPSNPSTKVDAMVALTAPTDNALLGRTFSMLITEVKDQDVLFFFMGLAQNTKSRRALVDYFQTNYDAIYKRFNNTMSLNRLVGITYNKLSTRADLDSIQSFFAGKDTSQFDMSLAQTSEAVLASTQWLSTDKENVESWLKAKK</sequence>
<evidence type="ECO:0000259" key="10">
    <source>
        <dbReference type="Pfam" id="PF01433"/>
    </source>
</evidence>
<dbReference type="FunFam" id="1.10.390.10:FF:000006">
    <property type="entry name" value="Puromycin-sensitive aminopeptidase"/>
    <property type="match status" value="1"/>
</dbReference>
<feature type="domain" description="Peptidase M1 membrane alanine aminopeptidase" evidence="10">
    <location>
        <begin position="470"/>
        <end position="687"/>
    </location>
</feature>
<dbReference type="PANTHER" id="PTHR11533">
    <property type="entry name" value="PROTEASE M1 ZINC METALLOPROTEASE"/>
    <property type="match status" value="1"/>
</dbReference>
<dbReference type="InterPro" id="IPR024571">
    <property type="entry name" value="ERAP1-like_C_dom"/>
</dbReference>
<dbReference type="FunFam" id="2.60.40.1910:FF:000004">
    <property type="entry name" value="Aminopeptidase"/>
    <property type="match status" value="1"/>
</dbReference>
<dbReference type="GO" id="GO:0043171">
    <property type="term" value="P:peptide catabolic process"/>
    <property type="evidence" value="ECO:0007669"/>
    <property type="project" value="TreeGrafter"/>
</dbReference>
<keyword evidence="8" id="KW-0482">Metalloprotease</keyword>
<keyword evidence="5" id="KW-0479">Metal-binding</keyword>
<dbReference type="Pfam" id="PF17900">
    <property type="entry name" value="Peptidase_M1_N"/>
    <property type="match status" value="1"/>
</dbReference>
<evidence type="ECO:0000259" key="11">
    <source>
        <dbReference type="Pfam" id="PF11838"/>
    </source>
</evidence>
<keyword evidence="4" id="KW-0645">Protease</keyword>
<dbReference type="GO" id="GO:0005615">
    <property type="term" value="C:extracellular space"/>
    <property type="evidence" value="ECO:0007669"/>
    <property type="project" value="TreeGrafter"/>
</dbReference>
<evidence type="ECO:0000256" key="6">
    <source>
        <dbReference type="ARBA" id="ARBA00022801"/>
    </source>
</evidence>
<dbReference type="InterPro" id="IPR034016">
    <property type="entry name" value="M1_APN-typ"/>
</dbReference>
<dbReference type="GO" id="GO:0016020">
    <property type="term" value="C:membrane"/>
    <property type="evidence" value="ECO:0007669"/>
    <property type="project" value="TreeGrafter"/>
</dbReference>
<reference evidence="13" key="1">
    <citation type="submission" date="2014-08" db="EMBL/GenBank/DDBJ databases">
        <authorList>
            <person name="Sharma Rahul"/>
            <person name="Thines Marco"/>
        </authorList>
    </citation>
    <scope>NUCLEOTIDE SEQUENCE</scope>
</reference>
<comment type="cofactor">
    <cofactor evidence="1">
        <name>Zn(2+)</name>
        <dbReference type="ChEBI" id="CHEBI:29105"/>
    </cofactor>
</comment>
<protein>
    <submittedName>
        <fullName evidence="13">Puromycin-sensitive aminopeptidase and related aminopeptidases</fullName>
    </submittedName>
</protein>
<organism evidence="13">
    <name type="scientific">Phaffia rhodozyma</name>
    <name type="common">Yeast</name>
    <name type="synonym">Xanthophyllomyces dendrorhous</name>
    <dbReference type="NCBI Taxonomy" id="264483"/>
    <lineage>
        <taxon>Eukaryota</taxon>
        <taxon>Fungi</taxon>
        <taxon>Dikarya</taxon>
        <taxon>Basidiomycota</taxon>
        <taxon>Agaricomycotina</taxon>
        <taxon>Tremellomycetes</taxon>
        <taxon>Cystofilobasidiales</taxon>
        <taxon>Mrakiaceae</taxon>
        <taxon>Phaffia</taxon>
    </lineage>
</organism>
<dbReference type="Gene3D" id="2.60.40.1730">
    <property type="entry name" value="tricorn interacting facor f3 domain"/>
    <property type="match status" value="2"/>
</dbReference>
<evidence type="ECO:0000259" key="12">
    <source>
        <dbReference type="Pfam" id="PF17900"/>
    </source>
</evidence>
<name>A0A0F7SL58_PHARH</name>
<dbReference type="FunFam" id="1.25.50.20:FF:000002">
    <property type="entry name" value="Aminopeptidase"/>
    <property type="match status" value="1"/>
</dbReference>
<dbReference type="InterPro" id="IPR045357">
    <property type="entry name" value="Aminopeptidase_N-like_N"/>
</dbReference>
<dbReference type="Pfam" id="PF11838">
    <property type="entry name" value="ERAP1_C"/>
    <property type="match status" value="1"/>
</dbReference>
<feature type="compositionally biased region" description="Polar residues" evidence="9">
    <location>
        <begin position="251"/>
        <end position="275"/>
    </location>
</feature>
<evidence type="ECO:0000256" key="1">
    <source>
        <dbReference type="ARBA" id="ARBA00001947"/>
    </source>
</evidence>
<evidence type="ECO:0000256" key="4">
    <source>
        <dbReference type="ARBA" id="ARBA00022670"/>
    </source>
</evidence>
<keyword evidence="3 13" id="KW-0031">Aminopeptidase</keyword>
<evidence type="ECO:0000256" key="3">
    <source>
        <dbReference type="ARBA" id="ARBA00022438"/>
    </source>
</evidence>
<keyword evidence="6" id="KW-0378">Hydrolase</keyword>
<keyword evidence="7" id="KW-0862">Zinc</keyword>
<dbReference type="Gene3D" id="2.60.40.1910">
    <property type="match status" value="1"/>
</dbReference>
<evidence type="ECO:0000256" key="8">
    <source>
        <dbReference type="ARBA" id="ARBA00023049"/>
    </source>
</evidence>